<comment type="caution">
    <text evidence="1">The sequence shown here is derived from an EMBL/GenBank/DDBJ whole genome shotgun (WGS) entry which is preliminary data.</text>
</comment>
<gene>
    <name evidence="1" type="ORF">OXX778_LOCUS21878</name>
</gene>
<protein>
    <submittedName>
        <fullName evidence="1">Uncharacterized protein</fullName>
    </submittedName>
</protein>
<reference evidence="1" key="1">
    <citation type="submission" date="2021-02" db="EMBL/GenBank/DDBJ databases">
        <authorList>
            <person name="Nowell W R."/>
        </authorList>
    </citation>
    <scope>NUCLEOTIDE SEQUENCE</scope>
    <source>
        <strain evidence="1">Ploen Becks lab</strain>
    </source>
</reference>
<organism evidence="1 2">
    <name type="scientific">Brachionus calyciflorus</name>
    <dbReference type="NCBI Taxonomy" id="104777"/>
    <lineage>
        <taxon>Eukaryota</taxon>
        <taxon>Metazoa</taxon>
        <taxon>Spiralia</taxon>
        <taxon>Gnathifera</taxon>
        <taxon>Rotifera</taxon>
        <taxon>Eurotatoria</taxon>
        <taxon>Monogononta</taxon>
        <taxon>Pseudotrocha</taxon>
        <taxon>Ploima</taxon>
        <taxon>Brachionidae</taxon>
        <taxon>Brachionus</taxon>
    </lineage>
</organism>
<dbReference type="Proteomes" id="UP000663879">
    <property type="component" value="Unassembled WGS sequence"/>
</dbReference>
<dbReference type="EMBL" id="CAJNOC010008536">
    <property type="protein sequence ID" value="CAF1116992.1"/>
    <property type="molecule type" value="Genomic_DNA"/>
</dbReference>
<accession>A0A814QAU5</accession>
<sequence length="358" mass="41004">MFFDLVDARIYEIGDIAVKMPMAMEKAVPTSLTIDKDLKKHFTSTFTYDYRKPKESETSKNKLVYKDTFLFYDWLKYKNINLSEPSGEDGIKKFEQEFLDKIKDIFQVLYNLLEEWYNLKLEYLLDESDLLKASAETLPPPNNLDQAPTKVKQHSIEPAQVQNIQSTGVEVYCGGYTSHLISNLTVAPDINEGNKSSICGVPEDTDQQARLGDARLINKVLPKKASEFGTAKNKLNELKKAFNQEIKIELSAELIELIKNINQESIFNSARNIIPNAPEFIILIRQIPEKTESKLGFLKQANCHSFHAMVLKDLGERDEAITQYDLSIKLNKEAWDTYHDKEALLFSMNKFAQARQSN</sequence>
<dbReference type="AlphaFoldDB" id="A0A814QAU5"/>
<dbReference type="InterPro" id="IPR011990">
    <property type="entry name" value="TPR-like_helical_dom_sf"/>
</dbReference>
<evidence type="ECO:0000313" key="2">
    <source>
        <dbReference type="Proteomes" id="UP000663879"/>
    </source>
</evidence>
<proteinExistence type="predicted"/>
<name>A0A814QAU5_9BILA</name>
<keyword evidence="2" id="KW-1185">Reference proteome</keyword>
<evidence type="ECO:0000313" key="1">
    <source>
        <dbReference type="EMBL" id="CAF1116992.1"/>
    </source>
</evidence>
<dbReference type="SUPFAM" id="SSF48452">
    <property type="entry name" value="TPR-like"/>
    <property type="match status" value="1"/>
</dbReference>